<dbReference type="InterPro" id="IPR025559">
    <property type="entry name" value="Eis_dom"/>
</dbReference>
<sequence>MCMSTTEQPAFDDRYDLTVFPAAVDAGGHADPATAAWIQAEAQGFHDPHLAPELVDRLAGHHAVDRKRFTSVLQREPLAGSLGADAPVATFASFDRTLQVGGAEPLPAHLISNVTVRPTHRRRGVLRAMMTESLGWAAAEGYAVAALTVSEATIYRRFGFGPATTVHSVAVTTDARFRLQSAPSGRCELIDSRTLLELGPRLFARFHAVHPGSVDRQSKHWGRIAGTEAEKGGDDPAVRAAAHYDEAGTADGYVSYRFGGWDSKPHTLEVLDLVAATPDAYLGLWDFLASVDLAERVTWEAAPSDDPLRWALADWRVVSTTSLDDWLWLRVLDPVRAFEARGYTEGAEGSLVFSVADPLGFADGVFRMRVAGGRATVERDDAAVAELAVDAPTLGSLYLGGTDARVLAAAGTLRELVPGAAQKAASLLAPVSPVWGISHF</sequence>
<feature type="binding site" evidence="4">
    <location>
        <begin position="114"/>
        <end position="116"/>
    </location>
    <ligand>
        <name>acetyl-CoA</name>
        <dbReference type="ChEBI" id="CHEBI:57288"/>
    </ligand>
</feature>
<comment type="similarity">
    <text evidence="1 4">Belongs to the acetyltransferase Eis family.</text>
</comment>
<name>A0ABN3DDU5_9MICO</name>
<dbReference type="PANTHER" id="PTHR37817">
    <property type="entry name" value="N-ACETYLTRANSFERASE EIS"/>
    <property type="match status" value="1"/>
</dbReference>
<evidence type="ECO:0000256" key="3">
    <source>
        <dbReference type="ARBA" id="ARBA00023315"/>
    </source>
</evidence>
<comment type="caution">
    <text evidence="6">The sequence shown here is derived from an EMBL/GenBank/DDBJ whole genome shotgun (WGS) entry which is preliminary data.</text>
</comment>
<dbReference type="InterPro" id="IPR041380">
    <property type="entry name" value="Acetyltransf_17"/>
</dbReference>
<dbReference type="InterPro" id="IPR022902">
    <property type="entry name" value="NAcTrfase_Eis"/>
</dbReference>
<gene>
    <name evidence="6" type="ORF">GCM10009851_10710</name>
</gene>
<dbReference type="InterPro" id="IPR016181">
    <property type="entry name" value="Acyl_CoA_acyltransferase"/>
</dbReference>
<dbReference type="EMBL" id="BAAAQY010000003">
    <property type="protein sequence ID" value="GAA2228219.1"/>
    <property type="molecule type" value="Genomic_DNA"/>
</dbReference>
<reference evidence="6 7" key="1">
    <citation type="journal article" date="2019" name="Int. J. Syst. Evol. Microbiol.">
        <title>The Global Catalogue of Microorganisms (GCM) 10K type strain sequencing project: providing services to taxonomists for standard genome sequencing and annotation.</title>
        <authorList>
            <consortium name="The Broad Institute Genomics Platform"/>
            <consortium name="The Broad Institute Genome Sequencing Center for Infectious Disease"/>
            <person name="Wu L."/>
            <person name="Ma J."/>
        </authorList>
    </citation>
    <scope>NUCLEOTIDE SEQUENCE [LARGE SCALE GENOMIC DNA]</scope>
    <source>
        <strain evidence="6 7">JCM 16117</strain>
    </source>
</reference>
<dbReference type="NCBIfam" id="NF002369">
    <property type="entry name" value="PRK01346.1-6"/>
    <property type="match status" value="1"/>
</dbReference>
<accession>A0ABN3DDU5</accession>
<keyword evidence="2 4" id="KW-0808">Transferase</keyword>
<feature type="binding site" evidence="4">
    <location>
        <begin position="122"/>
        <end position="127"/>
    </location>
    <ligand>
        <name>acetyl-CoA</name>
        <dbReference type="ChEBI" id="CHEBI:57288"/>
    </ligand>
</feature>
<dbReference type="InterPro" id="IPR051554">
    <property type="entry name" value="Acetyltransferase_Eis"/>
</dbReference>
<comment type="subunit">
    <text evidence="4">Homohexamer; trimer of dimers.</text>
</comment>
<evidence type="ECO:0000259" key="5">
    <source>
        <dbReference type="PROSITE" id="PS51186"/>
    </source>
</evidence>
<dbReference type="Pfam" id="PF17668">
    <property type="entry name" value="Acetyltransf_17"/>
    <property type="match status" value="1"/>
</dbReference>
<dbReference type="InterPro" id="IPR036527">
    <property type="entry name" value="SCP2_sterol-bd_dom_sf"/>
</dbReference>
<dbReference type="Pfam" id="PF13530">
    <property type="entry name" value="SCP2_2"/>
    <property type="match status" value="1"/>
</dbReference>
<dbReference type="PROSITE" id="PS51186">
    <property type="entry name" value="GNAT"/>
    <property type="match status" value="1"/>
</dbReference>
<feature type="active site" description="Proton acceptor; via carboxylate" evidence="4">
    <location>
        <position position="440"/>
    </location>
</feature>
<evidence type="ECO:0000256" key="4">
    <source>
        <dbReference type="HAMAP-Rule" id="MF_01812"/>
    </source>
</evidence>
<feature type="domain" description="N-acetyltransferase" evidence="5">
    <location>
        <begin position="48"/>
        <end position="180"/>
    </location>
</feature>
<keyword evidence="7" id="KW-1185">Reference proteome</keyword>
<dbReference type="HAMAP" id="MF_01812">
    <property type="entry name" value="Eis"/>
    <property type="match status" value="1"/>
</dbReference>
<dbReference type="PANTHER" id="PTHR37817:SF1">
    <property type="entry name" value="N-ACETYLTRANSFERASE EIS"/>
    <property type="match status" value="1"/>
</dbReference>
<dbReference type="Proteomes" id="UP001500929">
    <property type="component" value="Unassembled WGS sequence"/>
</dbReference>
<protein>
    <submittedName>
        <fullName evidence="6">GNAT family N-acetyltransferase</fullName>
    </submittedName>
</protein>
<dbReference type="Pfam" id="PF13527">
    <property type="entry name" value="Acetyltransf_9"/>
    <property type="match status" value="1"/>
</dbReference>
<feature type="binding site" evidence="4">
    <location>
        <begin position="150"/>
        <end position="151"/>
    </location>
    <ligand>
        <name>acetyl-CoA</name>
        <dbReference type="ChEBI" id="CHEBI:57288"/>
    </ligand>
</feature>
<evidence type="ECO:0000256" key="1">
    <source>
        <dbReference type="ARBA" id="ARBA00009213"/>
    </source>
</evidence>
<dbReference type="SUPFAM" id="SSF55729">
    <property type="entry name" value="Acyl-CoA N-acyltransferases (Nat)"/>
    <property type="match status" value="1"/>
</dbReference>
<organism evidence="6 7">
    <name type="scientific">Herbiconiux moechotypicola</name>
    <dbReference type="NCBI Taxonomy" id="637393"/>
    <lineage>
        <taxon>Bacteria</taxon>
        <taxon>Bacillati</taxon>
        <taxon>Actinomycetota</taxon>
        <taxon>Actinomycetes</taxon>
        <taxon>Micrococcales</taxon>
        <taxon>Microbacteriaceae</taxon>
        <taxon>Herbiconiux</taxon>
    </lineage>
</organism>
<evidence type="ECO:0000313" key="7">
    <source>
        <dbReference type="Proteomes" id="UP001500929"/>
    </source>
</evidence>
<feature type="active site" description="Proton donor" evidence="4">
    <location>
        <position position="155"/>
    </location>
</feature>
<dbReference type="Gene3D" id="3.40.630.30">
    <property type="match status" value="2"/>
</dbReference>
<keyword evidence="3 4" id="KW-0012">Acyltransferase</keyword>
<dbReference type="SUPFAM" id="SSF55718">
    <property type="entry name" value="SCP-like"/>
    <property type="match status" value="1"/>
</dbReference>
<evidence type="ECO:0000313" key="6">
    <source>
        <dbReference type="EMBL" id="GAA2228219.1"/>
    </source>
</evidence>
<evidence type="ECO:0000256" key="2">
    <source>
        <dbReference type="ARBA" id="ARBA00022679"/>
    </source>
</evidence>
<dbReference type="Gene3D" id="3.30.1050.10">
    <property type="entry name" value="SCP2 sterol-binding domain"/>
    <property type="match status" value="1"/>
</dbReference>
<proteinExistence type="inferred from homology"/>
<dbReference type="InterPro" id="IPR000182">
    <property type="entry name" value="GNAT_dom"/>
</dbReference>